<dbReference type="InterPro" id="IPR050553">
    <property type="entry name" value="Thioredoxin_ResA/DsbE_sf"/>
</dbReference>
<dbReference type="PANTHER" id="PTHR42852:SF13">
    <property type="entry name" value="PROTEIN DIPZ"/>
    <property type="match status" value="1"/>
</dbReference>
<dbReference type="PANTHER" id="PTHR42852">
    <property type="entry name" value="THIOL:DISULFIDE INTERCHANGE PROTEIN DSBE"/>
    <property type="match status" value="1"/>
</dbReference>
<dbReference type="Pfam" id="PF08534">
    <property type="entry name" value="Redoxin"/>
    <property type="match status" value="1"/>
</dbReference>
<dbReference type="Proteomes" id="UP000595663">
    <property type="component" value="Chromosome"/>
</dbReference>
<dbReference type="Gene3D" id="3.40.30.10">
    <property type="entry name" value="Glutaredoxin"/>
    <property type="match status" value="1"/>
</dbReference>
<sequence length="164" mass="18178">MTQTEQEGMAPALEISAWINTTPLILSELRGKVVIIHAFQMLCPGCVTHGIPQASAIHELYKNEDVQVIGLHSVFEHHKVMTKEALSVFIGEYGIRFPIAIDRPSEPSSIPTTMALYQMRGTPTLIMLDKQGYLRLNHFGHMSDLQVGSCIGRLLAENNEALPL</sequence>
<evidence type="ECO:0000259" key="1">
    <source>
        <dbReference type="Pfam" id="PF08534"/>
    </source>
</evidence>
<accession>A0A7R6PMB8</accession>
<dbReference type="InterPro" id="IPR036249">
    <property type="entry name" value="Thioredoxin-like_sf"/>
</dbReference>
<dbReference type="RefSeq" id="WP_019621661.1">
    <property type="nucleotide sequence ID" value="NZ_AP014545.1"/>
</dbReference>
<protein>
    <recommendedName>
        <fullName evidence="1">Redoxin domain-containing protein</fullName>
    </recommendedName>
</protein>
<proteinExistence type="predicted"/>
<reference evidence="2 3" key="1">
    <citation type="journal article" date="2008" name="Int. J. Syst. Evol. Microbiol.">
        <title>Amphritea japonica sp. nov. and Amphritea balenae sp. nov., isolated from the sediment adjacent to sperm whale carcasses off Kagoshima, Japan.</title>
        <authorList>
            <person name="Miyazaki M."/>
            <person name="Nogi Y."/>
            <person name="Fujiwara Y."/>
            <person name="Kawato M."/>
            <person name="Nagahama T."/>
            <person name="Kubokawa K."/>
            <person name="Horikoshi K."/>
        </authorList>
    </citation>
    <scope>NUCLEOTIDE SEQUENCE [LARGE SCALE GENOMIC DNA]</scope>
    <source>
        <strain evidence="2 3">ATCC BAA-1530</strain>
    </source>
</reference>
<dbReference type="AlphaFoldDB" id="A0A7R6PMB8"/>
<dbReference type="KEGG" id="ajp:AMJAP_1458"/>
<organism evidence="2 3">
    <name type="scientific">Amphritea japonica ATCC BAA-1530</name>
    <dbReference type="NCBI Taxonomy" id="1278309"/>
    <lineage>
        <taxon>Bacteria</taxon>
        <taxon>Pseudomonadati</taxon>
        <taxon>Pseudomonadota</taxon>
        <taxon>Gammaproteobacteria</taxon>
        <taxon>Oceanospirillales</taxon>
        <taxon>Oceanospirillaceae</taxon>
        <taxon>Amphritea</taxon>
    </lineage>
</organism>
<dbReference type="SUPFAM" id="SSF52833">
    <property type="entry name" value="Thioredoxin-like"/>
    <property type="match status" value="1"/>
</dbReference>
<evidence type="ECO:0000313" key="3">
    <source>
        <dbReference type="Proteomes" id="UP000595663"/>
    </source>
</evidence>
<evidence type="ECO:0000313" key="2">
    <source>
        <dbReference type="EMBL" id="BBB26053.1"/>
    </source>
</evidence>
<name>A0A7R6PMB8_9GAMM</name>
<dbReference type="OrthoDB" id="9811352at2"/>
<keyword evidence="3" id="KW-1185">Reference proteome</keyword>
<gene>
    <name evidence="2" type="ORF">AMJAP_1458</name>
</gene>
<dbReference type="GO" id="GO:0016491">
    <property type="term" value="F:oxidoreductase activity"/>
    <property type="evidence" value="ECO:0007669"/>
    <property type="project" value="InterPro"/>
</dbReference>
<dbReference type="InterPro" id="IPR013740">
    <property type="entry name" value="Redoxin"/>
</dbReference>
<feature type="domain" description="Redoxin" evidence="1">
    <location>
        <begin position="21"/>
        <end position="138"/>
    </location>
</feature>
<dbReference type="EMBL" id="AP014545">
    <property type="protein sequence ID" value="BBB26053.1"/>
    <property type="molecule type" value="Genomic_DNA"/>
</dbReference>